<name>A0A0C2N8E3_THEKT</name>
<dbReference type="InterPro" id="IPR001648">
    <property type="entry name" value="Ribosomal_bS18"/>
</dbReference>
<protein>
    <submittedName>
        <fullName evidence="3">28S ribosomal protein S18c, mitochondrial</fullName>
    </submittedName>
</protein>
<gene>
    <name evidence="3" type="ORF">RF11_06425</name>
</gene>
<evidence type="ECO:0000256" key="2">
    <source>
        <dbReference type="ARBA" id="ARBA00023274"/>
    </source>
</evidence>
<reference evidence="3 4" key="1">
    <citation type="journal article" date="2014" name="Genome Biol. Evol.">
        <title>The genome of the myxosporean Thelohanellus kitauei shows adaptations to nutrient acquisition within its fish host.</title>
        <authorList>
            <person name="Yang Y."/>
            <person name="Xiong J."/>
            <person name="Zhou Z."/>
            <person name="Huo F."/>
            <person name="Miao W."/>
            <person name="Ran C."/>
            <person name="Liu Y."/>
            <person name="Zhang J."/>
            <person name="Feng J."/>
            <person name="Wang M."/>
            <person name="Wang M."/>
            <person name="Wang L."/>
            <person name="Yao B."/>
        </authorList>
    </citation>
    <scope>NUCLEOTIDE SEQUENCE [LARGE SCALE GENOMIC DNA]</scope>
    <source>
        <strain evidence="3">Wuqing</strain>
    </source>
</reference>
<dbReference type="Gene3D" id="4.10.640.10">
    <property type="entry name" value="Ribosomal protein S18"/>
    <property type="match status" value="1"/>
</dbReference>
<accession>A0A0C2N8E3</accession>
<evidence type="ECO:0000256" key="1">
    <source>
        <dbReference type="ARBA" id="ARBA00022980"/>
    </source>
</evidence>
<dbReference type="GO" id="GO:0006412">
    <property type="term" value="P:translation"/>
    <property type="evidence" value="ECO:0007669"/>
    <property type="project" value="InterPro"/>
</dbReference>
<dbReference type="AlphaFoldDB" id="A0A0C2N8E3"/>
<dbReference type="OMA" id="RESECIL"/>
<dbReference type="EMBL" id="JWZT01001161">
    <property type="protein sequence ID" value="KII72595.1"/>
    <property type="molecule type" value="Genomic_DNA"/>
</dbReference>
<dbReference type="SUPFAM" id="SSF46911">
    <property type="entry name" value="Ribosomal protein S18"/>
    <property type="match status" value="1"/>
</dbReference>
<sequence>MNKFFNISIIKKITWKQLHRTKIQIRDALKDLEGHEKPKRESECILCRLRIVVDYKFVKPETGFIKTRAESGLCPARYAEVYNAVKRARSFGFMSPHHIRPEYLDDPKL</sequence>
<organism evidence="3 4">
    <name type="scientific">Thelohanellus kitauei</name>
    <name type="common">Myxosporean</name>
    <dbReference type="NCBI Taxonomy" id="669202"/>
    <lineage>
        <taxon>Eukaryota</taxon>
        <taxon>Metazoa</taxon>
        <taxon>Cnidaria</taxon>
        <taxon>Myxozoa</taxon>
        <taxon>Myxosporea</taxon>
        <taxon>Bivalvulida</taxon>
        <taxon>Platysporina</taxon>
        <taxon>Myxobolidae</taxon>
        <taxon>Thelohanellus</taxon>
    </lineage>
</organism>
<dbReference type="GO" id="GO:0003735">
    <property type="term" value="F:structural constituent of ribosome"/>
    <property type="evidence" value="ECO:0007669"/>
    <property type="project" value="InterPro"/>
</dbReference>
<dbReference type="InterPro" id="IPR036870">
    <property type="entry name" value="Ribosomal_bS18_sf"/>
</dbReference>
<proteinExistence type="predicted"/>
<dbReference type="GO" id="GO:1990904">
    <property type="term" value="C:ribonucleoprotein complex"/>
    <property type="evidence" value="ECO:0007669"/>
    <property type="project" value="UniProtKB-KW"/>
</dbReference>
<evidence type="ECO:0000313" key="3">
    <source>
        <dbReference type="EMBL" id="KII72595.1"/>
    </source>
</evidence>
<evidence type="ECO:0000313" key="4">
    <source>
        <dbReference type="Proteomes" id="UP000031668"/>
    </source>
</evidence>
<keyword evidence="1 3" id="KW-0689">Ribosomal protein</keyword>
<keyword evidence="4" id="KW-1185">Reference proteome</keyword>
<dbReference type="OrthoDB" id="10066799at2759"/>
<dbReference type="Proteomes" id="UP000031668">
    <property type="component" value="Unassembled WGS sequence"/>
</dbReference>
<comment type="caution">
    <text evidence="3">The sequence shown here is derived from an EMBL/GenBank/DDBJ whole genome shotgun (WGS) entry which is preliminary data.</text>
</comment>
<dbReference type="GO" id="GO:0005840">
    <property type="term" value="C:ribosome"/>
    <property type="evidence" value="ECO:0007669"/>
    <property type="project" value="UniProtKB-KW"/>
</dbReference>
<keyword evidence="2" id="KW-0687">Ribonucleoprotein</keyword>
<dbReference type="Pfam" id="PF01084">
    <property type="entry name" value="Ribosomal_S18"/>
    <property type="match status" value="1"/>
</dbReference>